<dbReference type="NCBIfam" id="NF041000">
    <property type="entry name" value="ATPase_ComGA"/>
    <property type="match status" value="1"/>
</dbReference>
<dbReference type="STRING" id="319653.SAMN04487973_12915"/>
<feature type="domain" description="Bacterial type II secretion system protein E" evidence="4">
    <location>
        <begin position="3"/>
        <end position="277"/>
    </location>
</feature>
<evidence type="ECO:0000256" key="3">
    <source>
        <dbReference type="ARBA" id="ARBA00022840"/>
    </source>
</evidence>
<dbReference type="Pfam" id="PF00437">
    <property type="entry name" value="T2SSE"/>
    <property type="match status" value="1"/>
</dbReference>
<dbReference type="RefSeq" id="WP_236698996.1">
    <property type="nucleotide sequence ID" value="NZ_BJYP01000048.1"/>
</dbReference>
<proteinExistence type="inferred from homology"/>
<accession>A0A0R2K573</accession>
<dbReference type="GeneID" id="76044462"/>
<evidence type="ECO:0000259" key="4">
    <source>
        <dbReference type="Pfam" id="PF00437"/>
    </source>
</evidence>
<evidence type="ECO:0000313" key="8">
    <source>
        <dbReference type="Proteomes" id="UP000182818"/>
    </source>
</evidence>
<dbReference type="GO" id="GO:0005886">
    <property type="term" value="C:plasma membrane"/>
    <property type="evidence" value="ECO:0007669"/>
    <property type="project" value="TreeGrafter"/>
</dbReference>
<dbReference type="PANTHER" id="PTHR30258">
    <property type="entry name" value="TYPE II SECRETION SYSTEM PROTEIN GSPE-RELATED"/>
    <property type="match status" value="1"/>
</dbReference>
<dbReference type="GO" id="GO:0005524">
    <property type="term" value="F:ATP binding"/>
    <property type="evidence" value="ECO:0007669"/>
    <property type="project" value="UniProtKB-KW"/>
</dbReference>
<evidence type="ECO:0000256" key="1">
    <source>
        <dbReference type="ARBA" id="ARBA00006611"/>
    </source>
</evidence>
<gene>
    <name evidence="5" type="ORF">IV87_GL001436</name>
    <name evidence="6" type="ORF">SAMN04487973_12915</name>
</gene>
<dbReference type="CDD" id="cd01129">
    <property type="entry name" value="PulE-GspE-like"/>
    <property type="match status" value="1"/>
</dbReference>
<dbReference type="SUPFAM" id="SSF52540">
    <property type="entry name" value="P-loop containing nucleoside triphosphate hydrolases"/>
    <property type="match status" value="1"/>
</dbReference>
<reference evidence="5 7" key="1">
    <citation type="journal article" date="2015" name="Genome Announc.">
        <title>Expanding the biotechnology potential of lactobacilli through comparative genomics of 213 strains and associated genera.</title>
        <authorList>
            <person name="Sun Z."/>
            <person name="Harris H.M."/>
            <person name="McCann A."/>
            <person name="Guo C."/>
            <person name="Argimon S."/>
            <person name="Zhang W."/>
            <person name="Yang X."/>
            <person name="Jeffery I.B."/>
            <person name="Cooney J.C."/>
            <person name="Kagawa T.F."/>
            <person name="Liu W."/>
            <person name="Song Y."/>
            <person name="Salvetti E."/>
            <person name="Wrobel A."/>
            <person name="Rasinkangas P."/>
            <person name="Parkhill J."/>
            <person name="Rea M.C."/>
            <person name="O'Sullivan O."/>
            <person name="Ritari J."/>
            <person name="Douillard F.P."/>
            <person name="Paul Ross R."/>
            <person name="Yang R."/>
            <person name="Briner A.E."/>
            <person name="Felis G.E."/>
            <person name="de Vos W.M."/>
            <person name="Barrangou R."/>
            <person name="Klaenhammer T.R."/>
            <person name="Caufield P.W."/>
            <person name="Cui Y."/>
            <person name="Zhang H."/>
            <person name="O'Toole P.W."/>
        </authorList>
    </citation>
    <scope>NUCLEOTIDE SEQUENCE [LARGE SCALE GENOMIC DNA]</scope>
    <source>
        <strain evidence="5 7">DSM 22301</strain>
    </source>
</reference>
<evidence type="ECO:0000313" key="7">
    <source>
        <dbReference type="Proteomes" id="UP000051749"/>
    </source>
</evidence>
<keyword evidence="2" id="KW-0547">Nucleotide-binding</keyword>
<keyword evidence="3" id="KW-0067">ATP-binding</keyword>
<dbReference type="InterPro" id="IPR001482">
    <property type="entry name" value="T2SS/T4SS_dom"/>
</dbReference>
<evidence type="ECO:0000256" key="2">
    <source>
        <dbReference type="ARBA" id="ARBA00022741"/>
    </source>
</evidence>
<dbReference type="Gene3D" id="3.40.50.300">
    <property type="entry name" value="P-loop containing nucleotide triphosphate hydrolases"/>
    <property type="match status" value="1"/>
</dbReference>
<evidence type="ECO:0000313" key="5">
    <source>
        <dbReference type="EMBL" id="KRN81300.1"/>
    </source>
</evidence>
<organism evidence="5 7">
    <name type="scientific">Pediococcus ethanolidurans</name>
    <dbReference type="NCBI Taxonomy" id="319653"/>
    <lineage>
        <taxon>Bacteria</taxon>
        <taxon>Bacillati</taxon>
        <taxon>Bacillota</taxon>
        <taxon>Bacilli</taxon>
        <taxon>Lactobacillales</taxon>
        <taxon>Lactobacillaceae</taxon>
        <taxon>Pediococcus</taxon>
    </lineage>
</organism>
<dbReference type="PATRIC" id="fig|319653.3.peg.1458"/>
<name>A0A0R2K573_9LACO</name>
<comment type="caution">
    <text evidence="5">The sequence shown here is derived from an EMBL/GenBank/DDBJ whole genome shotgun (WGS) entry which is preliminary data.</text>
</comment>
<dbReference type="EMBL" id="JQBY01000033">
    <property type="protein sequence ID" value="KRN81300.1"/>
    <property type="molecule type" value="Genomic_DNA"/>
</dbReference>
<dbReference type="InterPro" id="IPR027417">
    <property type="entry name" value="P-loop_NTPase"/>
</dbReference>
<comment type="similarity">
    <text evidence="1">Belongs to the GSP E family.</text>
</comment>
<sequence>MKLEDYVQKFMTTCIEKRATDLYLLPKLDEYQVMYKRLNHCHLIQEVSQQVGEQLIAFFKFQADMALSEKRRPQTGAYHWNSDENRVVHLRLSTVGDFLNRESLVIRFIYPISEVQIQHLDPPQWRELIDLTSKRGLLLFSGPMGSGKTTSIYQLARYLAKEKVVMTIEDPVEIFEKDFLQLQVNARAKMTYEQLLKVGLRHRPDIFIIGEIRDDHTANVAVKAALSGHLVLSTVHAQNVFGVIRRLKQFDVDAEMLQQALCGIAYQRLIPTNDNGVAALFDIMHGKKLQNAFLEVPQNKMTENWRNCLVREYQKSHISEATMVEYQEG</sequence>
<dbReference type="InterPro" id="IPR047667">
    <property type="entry name" value="ATPase_ComGA"/>
</dbReference>
<dbReference type="Gene3D" id="3.30.450.90">
    <property type="match status" value="1"/>
</dbReference>
<protein>
    <submittedName>
        <fullName evidence="6">Competence protein ComGA</fullName>
    </submittedName>
    <submittedName>
        <fullName evidence="5">Type II IV secretion system protein</fullName>
    </submittedName>
</protein>
<dbReference type="Proteomes" id="UP000051749">
    <property type="component" value="Unassembled WGS sequence"/>
</dbReference>
<keyword evidence="8" id="KW-1185">Reference proteome</keyword>
<reference evidence="6 8" key="2">
    <citation type="submission" date="2016-10" db="EMBL/GenBank/DDBJ databases">
        <authorList>
            <person name="Varghese N."/>
            <person name="Submissions S."/>
        </authorList>
    </citation>
    <scope>NUCLEOTIDE SEQUENCE [LARGE SCALE GENOMIC DNA]</scope>
    <source>
        <strain evidence="6 8">CGMCC 1.3889</strain>
    </source>
</reference>
<dbReference type="Proteomes" id="UP000182818">
    <property type="component" value="Unassembled WGS sequence"/>
</dbReference>
<dbReference type="AlphaFoldDB" id="A0A0R2K573"/>
<dbReference type="PANTHER" id="PTHR30258:SF2">
    <property type="entry name" value="COMG OPERON PROTEIN 1"/>
    <property type="match status" value="1"/>
</dbReference>
<dbReference type="EMBL" id="FOGK01000029">
    <property type="protein sequence ID" value="SER93344.1"/>
    <property type="molecule type" value="Genomic_DNA"/>
</dbReference>
<evidence type="ECO:0000313" key="6">
    <source>
        <dbReference type="EMBL" id="SER93344.1"/>
    </source>
</evidence>
<dbReference type="GO" id="GO:0016887">
    <property type="term" value="F:ATP hydrolysis activity"/>
    <property type="evidence" value="ECO:0007669"/>
    <property type="project" value="TreeGrafter"/>
</dbReference>